<dbReference type="Proteomes" id="UP000419743">
    <property type="component" value="Unassembled WGS sequence"/>
</dbReference>
<dbReference type="EMBL" id="CACRYJ010000059">
    <property type="protein sequence ID" value="VZO39364.1"/>
    <property type="molecule type" value="Genomic_DNA"/>
</dbReference>
<dbReference type="SUPFAM" id="SSF53850">
    <property type="entry name" value="Periplasmic binding protein-like II"/>
    <property type="match status" value="1"/>
</dbReference>
<dbReference type="AlphaFoldDB" id="A0A7M4DPH0"/>
<accession>A0A7M4DPH0</accession>
<reference evidence="1 2" key="1">
    <citation type="submission" date="2019-11" db="EMBL/GenBank/DDBJ databases">
        <authorList>
            <person name="Criscuolo A."/>
        </authorList>
    </citation>
    <scope>NUCLEOTIDE SEQUENCE [LARGE SCALE GENOMIC DNA]</scope>
    <source>
        <strain evidence="1">CIP111667</strain>
    </source>
</reference>
<organism evidence="1 2">
    <name type="scientific">Occultella aeris</name>
    <dbReference type="NCBI Taxonomy" id="2761496"/>
    <lineage>
        <taxon>Bacteria</taxon>
        <taxon>Bacillati</taxon>
        <taxon>Actinomycetota</taxon>
        <taxon>Actinomycetes</taxon>
        <taxon>Micrococcales</taxon>
        <taxon>Ruaniaceae</taxon>
        <taxon>Occultella</taxon>
    </lineage>
</organism>
<keyword evidence="2" id="KW-1185">Reference proteome</keyword>
<dbReference type="RefSeq" id="WP_156742691.1">
    <property type="nucleotide sequence ID" value="NZ_CACRYJ010000059.1"/>
</dbReference>
<proteinExistence type="predicted"/>
<protein>
    <submittedName>
        <fullName evidence="1">ABC transporter substrate-binding protein YesO</fullName>
    </submittedName>
</protein>
<comment type="caution">
    <text evidence="1">The sequence shown here is derived from an EMBL/GenBank/DDBJ whole genome shotgun (WGS) entry which is preliminary data.</text>
</comment>
<gene>
    <name evidence="1" type="primary">yesO_13</name>
    <name evidence="1" type="ORF">HALOF300_04052</name>
</gene>
<sequence length="451" mass="47372">MSHVGNDATGRLHRLSRSARVPVALAGVAALSLMTACSGGDAEPPAAEDVPSEGPIAITWYGSDARNAAVQEVVDNWSAENPDVQVETQPTTFDSYWDRVSVQAAADNIACVAAMQSRYQARYEDRGNLLPLDGLIEDGTIDVSGIPEAVLESHRAADGHIYVIPYGIWFEGATLNAPRLAEFGQTAPDPSGSWTDYVDWAIEAQPSMPEGTWAIADRGDQITQFQAYALGEGEALFGDGEVGFSEETLTTWFDLWTRAVEGGAAPPPDVNAEYAGVPTTQSLMAVGSVLVSSTGDNNISDVQIALDQNGLGTVSIVASPTDGVPQVVGANGWAISANCENVAASADFISSFINTPENALILQTQTGLPPVTSVLEGLQDDPEVSQAIKDRIALYFDLLDQGATVDIWPDGAQALVTQIATSYQEVAFGQTSSQAAAADFIAQANAALSGF</sequence>
<dbReference type="PANTHER" id="PTHR43649:SF12">
    <property type="entry name" value="DIACETYLCHITOBIOSE BINDING PROTEIN DASA"/>
    <property type="match status" value="1"/>
</dbReference>
<name>A0A7M4DPH0_9MICO</name>
<dbReference type="PANTHER" id="PTHR43649">
    <property type="entry name" value="ARABINOSE-BINDING PROTEIN-RELATED"/>
    <property type="match status" value="1"/>
</dbReference>
<evidence type="ECO:0000313" key="1">
    <source>
        <dbReference type="EMBL" id="VZO39364.1"/>
    </source>
</evidence>
<dbReference type="InterPro" id="IPR006059">
    <property type="entry name" value="SBP"/>
</dbReference>
<dbReference type="InterPro" id="IPR050490">
    <property type="entry name" value="Bact_solute-bd_prot1"/>
</dbReference>
<dbReference type="Gene3D" id="3.40.190.10">
    <property type="entry name" value="Periplasmic binding protein-like II"/>
    <property type="match status" value="2"/>
</dbReference>
<evidence type="ECO:0000313" key="2">
    <source>
        <dbReference type="Proteomes" id="UP000419743"/>
    </source>
</evidence>
<dbReference type="Pfam" id="PF13416">
    <property type="entry name" value="SBP_bac_8"/>
    <property type="match status" value="1"/>
</dbReference>